<evidence type="ECO:0000256" key="5">
    <source>
        <dbReference type="ARBA" id="ARBA00023069"/>
    </source>
</evidence>
<name>A0AA39L2Q6_MICHY</name>
<keyword evidence="9" id="KW-1185">Reference proteome</keyword>
<feature type="coiled-coil region" evidence="7">
    <location>
        <begin position="132"/>
        <end position="162"/>
    </location>
</feature>
<comment type="similarity">
    <text evidence="2">Belongs to the CFAP157 family.</text>
</comment>
<reference evidence="8" key="1">
    <citation type="journal article" date="2023" name="bioRxiv">
        <title>Scaffold-level genome assemblies of two parasitoid biocontrol wasps reveal the parthenogenesis mechanism and an associated novel virus.</title>
        <authorList>
            <person name="Inwood S."/>
            <person name="Skelly J."/>
            <person name="Guhlin J."/>
            <person name="Harrop T."/>
            <person name="Goldson S."/>
            <person name="Dearden P."/>
        </authorList>
    </citation>
    <scope>NUCLEOTIDE SEQUENCE</scope>
    <source>
        <strain evidence="8">Lincoln</strain>
        <tissue evidence="8">Whole body</tissue>
    </source>
</reference>
<evidence type="ECO:0000256" key="4">
    <source>
        <dbReference type="ARBA" id="ARBA00023054"/>
    </source>
</evidence>
<proteinExistence type="inferred from homology"/>
<keyword evidence="6" id="KW-0966">Cell projection</keyword>
<evidence type="ECO:0000256" key="3">
    <source>
        <dbReference type="ARBA" id="ARBA00014087"/>
    </source>
</evidence>
<dbReference type="GO" id="GO:0008017">
    <property type="term" value="F:microtubule binding"/>
    <property type="evidence" value="ECO:0007669"/>
    <property type="project" value="TreeGrafter"/>
</dbReference>
<dbReference type="AlphaFoldDB" id="A0AA39L2Q6"/>
<accession>A0AA39L2Q6</accession>
<keyword evidence="4 7" id="KW-0175">Coiled coil</keyword>
<dbReference type="PANTHER" id="PTHR31954:SF1">
    <property type="entry name" value="CILIA- AND FLAGELLA-ASSOCIATED PROTEIN 157"/>
    <property type="match status" value="1"/>
</dbReference>
<evidence type="ECO:0000313" key="8">
    <source>
        <dbReference type="EMBL" id="KAK0182757.1"/>
    </source>
</evidence>
<dbReference type="PANTHER" id="PTHR31954">
    <property type="entry name" value="CILIA- AND FLAGELLA-ASSOCIATED PROTEIN 157"/>
    <property type="match status" value="1"/>
</dbReference>
<keyword evidence="5" id="KW-0969">Cilium</keyword>
<reference evidence="8" key="2">
    <citation type="submission" date="2023-03" db="EMBL/GenBank/DDBJ databases">
        <authorList>
            <person name="Inwood S.N."/>
            <person name="Skelly J.G."/>
            <person name="Guhlin J."/>
            <person name="Harrop T.W.R."/>
            <person name="Goldson S.G."/>
            <person name="Dearden P.K."/>
        </authorList>
    </citation>
    <scope>NUCLEOTIDE SEQUENCE</scope>
    <source>
        <strain evidence="8">Lincoln</strain>
        <tissue evidence="8">Whole body</tissue>
    </source>
</reference>
<comment type="subcellular location">
    <subcellularLocation>
        <location evidence="1">Cell projection</location>
        <location evidence="1">Cilium</location>
    </subcellularLocation>
</comment>
<dbReference type="Proteomes" id="UP001168972">
    <property type="component" value="Unassembled WGS sequence"/>
</dbReference>
<evidence type="ECO:0000256" key="1">
    <source>
        <dbReference type="ARBA" id="ARBA00004138"/>
    </source>
</evidence>
<feature type="coiled-coil region" evidence="7">
    <location>
        <begin position="19"/>
        <end position="60"/>
    </location>
</feature>
<evidence type="ECO:0000256" key="6">
    <source>
        <dbReference type="ARBA" id="ARBA00023273"/>
    </source>
</evidence>
<dbReference type="EMBL" id="JAQQBR010000001">
    <property type="protein sequence ID" value="KAK0182757.1"/>
    <property type="molecule type" value="Genomic_DNA"/>
</dbReference>
<organism evidence="8 9">
    <name type="scientific">Microctonus hyperodae</name>
    <name type="common">Parasitoid wasp</name>
    <dbReference type="NCBI Taxonomy" id="165561"/>
    <lineage>
        <taxon>Eukaryota</taxon>
        <taxon>Metazoa</taxon>
        <taxon>Ecdysozoa</taxon>
        <taxon>Arthropoda</taxon>
        <taxon>Hexapoda</taxon>
        <taxon>Insecta</taxon>
        <taxon>Pterygota</taxon>
        <taxon>Neoptera</taxon>
        <taxon>Endopterygota</taxon>
        <taxon>Hymenoptera</taxon>
        <taxon>Apocrita</taxon>
        <taxon>Ichneumonoidea</taxon>
        <taxon>Braconidae</taxon>
        <taxon>Euphorinae</taxon>
        <taxon>Microctonus</taxon>
    </lineage>
</organism>
<comment type="caution">
    <text evidence="8">The sequence shown here is derived from an EMBL/GenBank/DDBJ whole genome shotgun (WGS) entry which is preliminary data.</text>
</comment>
<evidence type="ECO:0000256" key="7">
    <source>
        <dbReference type="SAM" id="Coils"/>
    </source>
</evidence>
<sequence length="398" mass="47070">MSAVKENENLPQYPNNVQKTMYELTISHAEERIKRIQDRNNELEELLEQTKRDITSTDIKTADEIVHLNRLLSVESTKIDDCQNGMSVINQNQLEEKKENDNIIDTSKELYKNTQLKLLSKMKILNAKINVLEDFKNKKPALENKIKNIDELMMQREEEMQKRLKQIDIKFKLDREKLIKNLHMKLFELNKSWTSNKDNEESVTVRRLIQENIAIGYELNQNITEMDNKKHYYLQSKSLMELSRNSGKHRQIDTMKSLVIMKTQNALIKQLRKNCQQQKNHPNILPLTKNVFTDYNSLIDKLQFDILRCEVEIANLKNNLYNENIKVENARNLKKRTEKKIKESINILYDVKYVIACALQISHCGPSIASMTEFELITHLKNLVKNKYTRKNMYKHFI</sequence>
<evidence type="ECO:0000313" key="9">
    <source>
        <dbReference type="Proteomes" id="UP001168972"/>
    </source>
</evidence>
<gene>
    <name evidence="8" type="ORF">PV327_000858</name>
</gene>
<evidence type="ECO:0000256" key="2">
    <source>
        <dbReference type="ARBA" id="ARBA00010841"/>
    </source>
</evidence>
<dbReference type="GO" id="GO:0036064">
    <property type="term" value="C:ciliary basal body"/>
    <property type="evidence" value="ECO:0007669"/>
    <property type="project" value="TreeGrafter"/>
</dbReference>
<dbReference type="InterPro" id="IPR038844">
    <property type="entry name" value="CFAP157"/>
</dbReference>
<protein>
    <recommendedName>
        <fullName evidence="3">Cilia- and flagella-associated protein 157</fullName>
    </recommendedName>
</protein>
<feature type="coiled-coil region" evidence="7">
    <location>
        <begin position="261"/>
        <end position="347"/>
    </location>
</feature>